<dbReference type="EMBL" id="LPZR01000183">
    <property type="protein sequence ID" value="KYO51077.1"/>
    <property type="molecule type" value="Genomic_DNA"/>
</dbReference>
<dbReference type="PANTHER" id="PTHR43459">
    <property type="entry name" value="ENOYL-COA HYDRATASE"/>
    <property type="match status" value="1"/>
</dbReference>
<evidence type="ECO:0000313" key="3">
    <source>
        <dbReference type="EMBL" id="HAE45963.1"/>
    </source>
</evidence>
<dbReference type="InterPro" id="IPR018376">
    <property type="entry name" value="Enoyl-CoA_hyd/isom_CS"/>
</dbReference>
<protein>
    <submittedName>
        <fullName evidence="3">Enoyl-CoA hydratase</fullName>
    </submittedName>
</protein>
<dbReference type="PANTHER" id="PTHR43459:SF1">
    <property type="entry name" value="EG:BACN32G11.4 PROTEIN"/>
    <property type="match status" value="1"/>
</dbReference>
<dbReference type="GO" id="GO:0003824">
    <property type="term" value="F:catalytic activity"/>
    <property type="evidence" value="ECO:0007669"/>
    <property type="project" value="InterPro"/>
</dbReference>
<dbReference type="GeneID" id="97240777"/>
<gene>
    <name evidence="4" type="ORF">AUP44_10560</name>
    <name evidence="3" type="ORF">DCK97_00950</name>
</gene>
<comment type="caution">
    <text evidence="4">The sequence shown here is derived from an EMBL/GenBank/DDBJ whole genome shotgun (WGS) entry which is preliminary data.</text>
</comment>
<dbReference type="OrthoDB" id="9781757at2"/>
<proteinExistence type="inferred from homology"/>
<evidence type="ECO:0000256" key="2">
    <source>
        <dbReference type="RuleBase" id="RU003707"/>
    </source>
</evidence>
<dbReference type="CDD" id="cd06558">
    <property type="entry name" value="crotonase-like"/>
    <property type="match status" value="1"/>
</dbReference>
<dbReference type="Gene3D" id="1.10.12.10">
    <property type="entry name" value="Lyase 2-enoyl-coa Hydratase, Chain A, domain 2"/>
    <property type="match status" value="1"/>
</dbReference>
<dbReference type="AlphaFoldDB" id="A0A162KEH6"/>
<accession>A0A162KEH6</accession>
<reference evidence="3 6" key="2">
    <citation type="journal article" date="2018" name="Nat. Biotechnol.">
        <title>A standardized bacterial taxonomy based on genome phylogeny substantially revises the tree of life.</title>
        <authorList>
            <person name="Parks D.H."/>
            <person name="Chuvochina M."/>
            <person name="Waite D.W."/>
            <person name="Rinke C."/>
            <person name="Skarshewski A."/>
            <person name="Chaumeil P.A."/>
            <person name="Hugenholtz P."/>
        </authorList>
    </citation>
    <scope>NUCLEOTIDE SEQUENCE [LARGE SCALE GENOMIC DNA]</scope>
    <source>
        <strain evidence="3">UBA8739</strain>
    </source>
</reference>
<dbReference type="RefSeq" id="WP_062767096.1">
    <property type="nucleotide sequence ID" value="NZ_CP121027.1"/>
</dbReference>
<dbReference type="Proteomes" id="UP000075787">
    <property type="component" value="Unassembled WGS sequence"/>
</dbReference>
<dbReference type="InterPro" id="IPR001753">
    <property type="entry name" value="Enoyl-CoA_hydra/iso"/>
</dbReference>
<evidence type="ECO:0000313" key="5">
    <source>
        <dbReference type="Proteomes" id="UP000075787"/>
    </source>
</evidence>
<evidence type="ECO:0000313" key="4">
    <source>
        <dbReference type="EMBL" id="KYO51077.1"/>
    </source>
</evidence>
<dbReference type="Pfam" id="PF00378">
    <property type="entry name" value="ECH_1"/>
    <property type="match status" value="1"/>
</dbReference>
<comment type="similarity">
    <text evidence="1 2">Belongs to the enoyl-CoA hydratase/isomerase family.</text>
</comment>
<dbReference type="PROSITE" id="PS00166">
    <property type="entry name" value="ENOYL_COA_HYDRATASE"/>
    <property type="match status" value="1"/>
</dbReference>
<sequence>MTETARPIGSGTVTLAVADGVATITLNRPEVLHAFNPAMGADLLEALLTVDGDGAARAVLLTGSGRAFMAGGDLAHLHGATGEERPRAANALVGAFHEIVLAMARLSKPIVAGINGVAAGAGVSMAMACDLVVMAAEAKLVMAYTGIGATPDGGSTFALPRLIGPKLAMEMLLLNEPVDAETARAWGLVNRIVPAAEVPAEAMKLAKKLAAGPTLSYARTRRLVSESLDNPLGQQLAREQEAFVANSRTHDFDEGLGAFLAKRKPGYEGR</sequence>
<dbReference type="Proteomes" id="UP000257706">
    <property type="component" value="Unassembled WGS sequence"/>
</dbReference>
<dbReference type="InterPro" id="IPR029045">
    <property type="entry name" value="ClpP/crotonase-like_dom_sf"/>
</dbReference>
<dbReference type="Gene3D" id="3.90.226.10">
    <property type="entry name" value="2-enoyl-CoA Hydratase, Chain A, domain 1"/>
    <property type="match status" value="1"/>
</dbReference>
<dbReference type="EMBL" id="DMAI01000013">
    <property type="protein sequence ID" value="HAE45963.1"/>
    <property type="molecule type" value="Genomic_DNA"/>
</dbReference>
<organism evidence="4 5">
    <name type="scientific">Tistrella mobilis</name>
    <dbReference type="NCBI Taxonomy" id="171437"/>
    <lineage>
        <taxon>Bacteria</taxon>
        <taxon>Pseudomonadati</taxon>
        <taxon>Pseudomonadota</taxon>
        <taxon>Alphaproteobacteria</taxon>
        <taxon>Geminicoccales</taxon>
        <taxon>Geminicoccaceae</taxon>
        <taxon>Tistrella</taxon>
    </lineage>
</organism>
<evidence type="ECO:0000313" key="6">
    <source>
        <dbReference type="Proteomes" id="UP000257706"/>
    </source>
</evidence>
<dbReference type="InterPro" id="IPR014748">
    <property type="entry name" value="Enoyl-CoA_hydra_C"/>
</dbReference>
<dbReference type="SUPFAM" id="SSF52096">
    <property type="entry name" value="ClpP/crotonase"/>
    <property type="match status" value="1"/>
</dbReference>
<evidence type="ECO:0000256" key="1">
    <source>
        <dbReference type="ARBA" id="ARBA00005254"/>
    </source>
</evidence>
<reference evidence="4 5" key="1">
    <citation type="submission" date="2015-12" db="EMBL/GenBank/DDBJ databases">
        <title>Genome sequence of Tistrella mobilis MCCC 1A02139.</title>
        <authorList>
            <person name="Lu L."/>
            <person name="Lai Q."/>
            <person name="Shao Z."/>
            <person name="Qian P."/>
        </authorList>
    </citation>
    <scope>NUCLEOTIDE SEQUENCE [LARGE SCALE GENOMIC DNA]</scope>
    <source>
        <strain evidence="4 5">MCCC 1A02139</strain>
    </source>
</reference>
<name>A0A162KEH6_9PROT</name>